<dbReference type="InterPro" id="IPR036397">
    <property type="entry name" value="RNaseH_sf"/>
</dbReference>
<dbReference type="AlphaFoldDB" id="A0A151WNP0"/>
<evidence type="ECO:0000313" key="2">
    <source>
        <dbReference type="EMBL" id="KYQ49305.1"/>
    </source>
</evidence>
<feature type="domain" description="Mutator-like transposase" evidence="1">
    <location>
        <begin position="1"/>
        <end position="62"/>
    </location>
</feature>
<dbReference type="EMBL" id="KQ982916">
    <property type="protein sequence ID" value="KYQ49305.1"/>
    <property type="molecule type" value="Genomic_DNA"/>
</dbReference>
<accession>A0A151WNP0</accession>
<dbReference type="InterPro" id="IPR012337">
    <property type="entry name" value="RNaseH-like_sf"/>
</dbReference>
<keyword evidence="3" id="KW-1185">Reference proteome</keyword>
<sequence length="479" mass="53560">MHSGSGSTGLNKILACADIPSFSNDLYKRYEKMIGSVIESEATDSCKRAALEERKLVIENIKNLCEQFLIFSHTCVYRPQDIATDIYPHLGIINSSAQIESSEFDKNLGEIVNIIISYDTGWSKRRNGRSYDSLNGYSTIIGFLSGKILDYTTRNRKCLKCELGHKKEDHDCRMNFRGSAKAMEADAGVQLINHSNVLQEVGLQVRVIIGDEDSSMIAAKLAIQIKRIPDHVFGNHENCEDWCKPKEKHAVNLSDQTLYQELVQFFGKYAANAHKFSISASNQANESFNNIVTNKAHKNKCLSRSAACDFRVANSVCVKNDGESSILNVQEKLRLENLRKVTEKAEGTTYKSNCGIDEAMNNINININKDSGEMLNIANNIVYFDLETTGLSNDADILQIAAICNNKIFNVYIKSLKQISTGASTVTKLCYINSKLYLRDKEVETFTIVNALELFKQFLDSLSKTKKCLLVAHNASFDA</sequence>
<feature type="domain" description="Mutator-like transposase" evidence="1">
    <location>
        <begin position="98"/>
        <end position="218"/>
    </location>
</feature>
<reference evidence="2 3" key="1">
    <citation type="submission" date="2015-09" db="EMBL/GenBank/DDBJ databases">
        <title>Trachymyrmex zeteki WGS genome.</title>
        <authorList>
            <person name="Nygaard S."/>
            <person name="Hu H."/>
            <person name="Boomsma J."/>
            <person name="Zhang G."/>
        </authorList>
    </citation>
    <scope>NUCLEOTIDE SEQUENCE [LARGE SCALE GENOMIC DNA]</scope>
    <source>
        <strain evidence="2">Tzet28-1</strain>
        <tissue evidence="2">Whole body</tissue>
    </source>
</reference>
<evidence type="ECO:0000313" key="3">
    <source>
        <dbReference type="Proteomes" id="UP000075809"/>
    </source>
</evidence>
<dbReference type="InterPro" id="IPR049012">
    <property type="entry name" value="Mutator_transp_dom"/>
</dbReference>
<dbReference type="Pfam" id="PF20700">
    <property type="entry name" value="Mutator"/>
    <property type="match status" value="2"/>
</dbReference>
<dbReference type="Gene3D" id="3.30.420.10">
    <property type="entry name" value="Ribonuclease H-like superfamily/Ribonuclease H"/>
    <property type="match status" value="1"/>
</dbReference>
<dbReference type="SUPFAM" id="SSF53098">
    <property type="entry name" value="Ribonuclease H-like"/>
    <property type="match status" value="1"/>
</dbReference>
<name>A0A151WNP0_9HYME</name>
<proteinExistence type="predicted"/>
<evidence type="ECO:0000259" key="1">
    <source>
        <dbReference type="Pfam" id="PF20700"/>
    </source>
</evidence>
<dbReference type="Proteomes" id="UP000075809">
    <property type="component" value="Unassembled WGS sequence"/>
</dbReference>
<gene>
    <name evidence="2" type="ORF">ALC60_11637</name>
</gene>
<organism evidence="2 3">
    <name type="scientific">Mycetomoellerius zeteki</name>
    <dbReference type="NCBI Taxonomy" id="64791"/>
    <lineage>
        <taxon>Eukaryota</taxon>
        <taxon>Metazoa</taxon>
        <taxon>Ecdysozoa</taxon>
        <taxon>Arthropoda</taxon>
        <taxon>Hexapoda</taxon>
        <taxon>Insecta</taxon>
        <taxon>Pterygota</taxon>
        <taxon>Neoptera</taxon>
        <taxon>Endopterygota</taxon>
        <taxon>Hymenoptera</taxon>
        <taxon>Apocrita</taxon>
        <taxon>Aculeata</taxon>
        <taxon>Formicoidea</taxon>
        <taxon>Formicidae</taxon>
        <taxon>Myrmicinae</taxon>
        <taxon>Mycetomoellerius</taxon>
    </lineage>
</organism>
<protein>
    <recommendedName>
        <fullName evidence="1">Mutator-like transposase domain-containing protein</fullName>
    </recommendedName>
</protein>
<dbReference type="GO" id="GO:0003676">
    <property type="term" value="F:nucleic acid binding"/>
    <property type="evidence" value="ECO:0007669"/>
    <property type="project" value="InterPro"/>
</dbReference>
<dbReference type="STRING" id="64791.A0A151WNP0"/>